<dbReference type="InterPro" id="IPR011697">
    <property type="entry name" value="Peptidase_C26"/>
</dbReference>
<protein>
    <recommendedName>
        <fullName evidence="3">Glutamine amidotransferase domain-containing protein</fullName>
    </recommendedName>
</protein>
<dbReference type="InterPro" id="IPR029062">
    <property type="entry name" value="Class_I_gatase-like"/>
</dbReference>
<dbReference type="Gene3D" id="3.40.50.880">
    <property type="match status" value="1"/>
</dbReference>
<evidence type="ECO:0000313" key="1">
    <source>
        <dbReference type="EMBL" id="GHO93603.1"/>
    </source>
</evidence>
<gene>
    <name evidence="1" type="ORF">KSF_036510</name>
</gene>
<name>A0A8J3IH83_9CHLR</name>
<dbReference type="AlphaFoldDB" id="A0A8J3IH83"/>
<evidence type="ECO:0000313" key="2">
    <source>
        <dbReference type="Proteomes" id="UP000597444"/>
    </source>
</evidence>
<organism evidence="1 2">
    <name type="scientific">Reticulibacter mediterranei</name>
    <dbReference type="NCBI Taxonomy" id="2778369"/>
    <lineage>
        <taxon>Bacteria</taxon>
        <taxon>Bacillati</taxon>
        <taxon>Chloroflexota</taxon>
        <taxon>Ktedonobacteria</taxon>
        <taxon>Ktedonobacterales</taxon>
        <taxon>Reticulibacteraceae</taxon>
        <taxon>Reticulibacter</taxon>
    </lineage>
</organism>
<accession>A0A8J3IH83</accession>
<reference evidence="1" key="1">
    <citation type="submission" date="2020-10" db="EMBL/GenBank/DDBJ databases">
        <title>Taxonomic study of unclassified bacteria belonging to the class Ktedonobacteria.</title>
        <authorList>
            <person name="Yabe S."/>
            <person name="Wang C.M."/>
            <person name="Zheng Y."/>
            <person name="Sakai Y."/>
            <person name="Cavaletti L."/>
            <person name="Monciardini P."/>
            <person name="Donadio S."/>
        </authorList>
    </citation>
    <scope>NUCLEOTIDE SEQUENCE</scope>
    <source>
        <strain evidence="1">ID150040</strain>
    </source>
</reference>
<dbReference type="EMBL" id="BNJK01000001">
    <property type="protein sequence ID" value="GHO93603.1"/>
    <property type="molecule type" value="Genomic_DNA"/>
</dbReference>
<comment type="caution">
    <text evidence="1">The sequence shown here is derived from an EMBL/GenBank/DDBJ whole genome shotgun (WGS) entry which is preliminary data.</text>
</comment>
<dbReference type="Pfam" id="PF07722">
    <property type="entry name" value="Peptidase_C26"/>
    <property type="match status" value="1"/>
</dbReference>
<evidence type="ECO:0008006" key="3">
    <source>
        <dbReference type="Google" id="ProtNLM"/>
    </source>
</evidence>
<dbReference type="GO" id="GO:0016787">
    <property type="term" value="F:hydrolase activity"/>
    <property type="evidence" value="ECO:0007669"/>
    <property type="project" value="InterPro"/>
</dbReference>
<sequence>MRNEAGKGRRLSKVLTGVSAANTRPQIGIVPATFDLIDDYAVAVEHAGGEPVVIRRNKSGHRQLLEMDALLITSVGVLSGYDLPERFWTDAPEDDYWWEGNDPEGYRFEQCEWLWDVVRWAWKRKVPTLGAGLGAQLIAIEAGASMERHVAGHEREHPYMPEGGVSQRLRIEPGSWLDAVRLTPPDPGEMVAPGSLDSDPEIKCSHHQAIKLPSRPGRPNKGTLQVVAWTEDDMPHAWARCDGQGVPRQFGTLWEPQHEEDAGLGAGLFTWFIRQLGR</sequence>
<dbReference type="RefSeq" id="WP_220204380.1">
    <property type="nucleotide sequence ID" value="NZ_BNJK01000001.1"/>
</dbReference>
<proteinExistence type="predicted"/>
<dbReference type="Proteomes" id="UP000597444">
    <property type="component" value="Unassembled WGS sequence"/>
</dbReference>
<keyword evidence="2" id="KW-1185">Reference proteome</keyword>
<dbReference type="SUPFAM" id="SSF52317">
    <property type="entry name" value="Class I glutamine amidotransferase-like"/>
    <property type="match status" value="1"/>
</dbReference>